<dbReference type="AlphaFoldDB" id="A0AB39CWI5"/>
<dbReference type="RefSeq" id="WP_368644657.1">
    <property type="nucleotide sequence ID" value="NZ_CP158253.1"/>
</dbReference>
<dbReference type="EMBL" id="CP158256">
    <property type="protein sequence ID" value="XDJ54340.1"/>
    <property type="molecule type" value="Genomic_DNA"/>
</dbReference>
<sequence length="83" mass="9221">MRLRSAVSVSIEIFPPVRDGFYRQGPGDLLMLGKPHETSFPEKTFTVEDGSGLNSEREGLNPASGSYRHFHRQPVPLAGDSHR</sequence>
<feature type="region of interest" description="Disordered" evidence="1">
    <location>
        <begin position="46"/>
        <end position="83"/>
    </location>
</feature>
<dbReference type="EMBL" id="CP158253">
    <property type="protein sequence ID" value="XDJ46156.1"/>
    <property type="molecule type" value="Genomic_DNA"/>
</dbReference>
<protein>
    <submittedName>
        <fullName evidence="2">Uncharacterized protein</fullName>
    </submittedName>
</protein>
<evidence type="ECO:0000313" key="3">
    <source>
        <dbReference type="EMBL" id="XDJ54340.1"/>
    </source>
</evidence>
<reference evidence="2" key="1">
    <citation type="submission" date="2024-05" db="EMBL/GenBank/DDBJ databases">
        <authorList>
            <person name="Luo Y.-C."/>
            <person name="Nicholds J."/>
            <person name="Mortimer T."/>
            <person name="Maboni G."/>
        </authorList>
    </citation>
    <scope>NUCLEOTIDE SEQUENCE</scope>
    <source>
        <strain evidence="3">150964</strain>
        <strain evidence="2">153271</strain>
    </source>
</reference>
<gene>
    <name evidence="3" type="ORF">ABRZ01_11810</name>
    <name evidence="2" type="ORF">ABRZ02_04875</name>
</gene>
<evidence type="ECO:0000313" key="2">
    <source>
        <dbReference type="EMBL" id="XDJ46156.1"/>
    </source>
</evidence>
<name>A0AB39CWI5_9BURK</name>
<accession>A0AB39CWI5</accession>
<organism evidence="2">
    <name type="scientific">Castellaniella ginsengisoli</name>
    <dbReference type="NCBI Taxonomy" id="546114"/>
    <lineage>
        <taxon>Bacteria</taxon>
        <taxon>Pseudomonadati</taxon>
        <taxon>Pseudomonadota</taxon>
        <taxon>Betaproteobacteria</taxon>
        <taxon>Burkholderiales</taxon>
        <taxon>Alcaligenaceae</taxon>
        <taxon>Castellaniella</taxon>
    </lineage>
</organism>
<evidence type="ECO:0000256" key="1">
    <source>
        <dbReference type="SAM" id="MobiDB-lite"/>
    </source>
</evidence>
<proteinExistence type="predicted"/>